<dbReference type="OrthoDB" id="9156251at2"/>
<name>A0A1G7FHM5_9PROT</name>
<dbReference type="NCBIfam" id="NF047644">
    <property type="entry name" value="TsoY_fam"/>
    <property type="match status" value="1"/>
</dbReference>
<dbReference type="RefSeq" id="WP_092787368.1">
    <property type="nucleotide sequence ID" value="NZ_FNAP01000011.1"/>
</dbReference>
<dbReference type="InterPro" id="IPR059133">
    <property type="entry name" value="TsoY-like"/>
</dbReference>
<reference evidence="2 3" key="1">
    <citation type="submission" date="2016-10" db="EMBL/GenBank/DDBJ databases">
        <authorList>
            <person name="de Groot N.N."/>
        </authorList>
    </citation>
    <scope>NUCLEOTIDE SEQUENCE [LARGE SCALE GENOMIC DNA]</scope>
    <source>
        <strain evidence="2 3">ATCC 700224</strain>
    </source>
</reference>
<feature type="transmembrane region" description="Helical" evidence="1">
    <location>
        <begin position="210"/>
        <end position="234"/>
    </location>
</feature>
<proteinExistence type="predicted"/>
<keyword evidence="1" id="KW-0812">Transmembrane</keyword>
<evidence type="ECO:0000256" key="1">
    <source>
        <dbReference type="SAM" id="Phobius"/>
    </source>
</evidence>
<accession>A0A1G7FHM5</accession>
<feature type="transmembrane region" description="Helical" evidence="1">
    <location>
        <begin position="330"/>
        <end position="351"/>
    </location>
</feature>
<dbReference type="STRING" id="69960.SAMN05421720_11173"/>
<feature type="transmembrane region" description="Helical" evidence="1">
    <location>
        <begin position="143"/>
        <end position="162"/>
    </location>
</feature>
<sequence length="405" mass="42737">MAQSRCHAATAYSPLYFLAALGNGGLAVSFFIYLMFLLPRPNTPIPVFEDVAAALGRLDAVAALVAVALAGIVWFAIRHVQLMIWNLRACAAERRGPRGTCAPPGAAEVTMMAAPLAGAMSINVMFVLGALFVPGLWSVVEWLFPGALAGFAVMGYFALRILTRYLARMLVEGGYKGAETAGLGQLIATFALVMVAVGFAAPAAMSQTPAWVVTGFLGSVFFLSAAGILGLAWLVMGLRDIKEHGIAPEAAPSLWIVIPVLTVAGIAGVRLTHGMGLLWPEAVGDGAWLPAMAVILSVQVLFGLLGWAVMRRLDYFRQYLGGARLSAGSYTLICPGVALMVFGMFFIHMGLVDGGLVAPYGPVHLALILPLAVLQAITIRTTVRLDRLHFGRRTETPAGAATETG</sequence>
<evidence type="ECO:0000313" key="2">
    <source>
        <dbReference type="EMBL" id="SDE75361.1"/>
    </source>
</evidence>
<keyword evidence="1" id="KW-0472">Membrane</keyword>
<feature type="transmembrane region" description="Helical" evidence="1">
    <location>
        <begin position="287"/>
        <end position="309"/>
    </location>
</feature>
<evidence type="ECO:0008006" key="4">
    <source>
        <dbReference type="Google" id="ProtNLM"/>
    </source>
</evidence>
<feature type="transmembrane region" description="Helical" evidence="1">
    <location>
        <begin position="246"/>
        <end position="267"/>
    </location>
</feature>
<dbReference type="EMBL" id="FNAP01000011">
    <property type="protein sequence ID" value="SDE75361.1"/>
    <property type="molecule type" value="Genomic_DNA"/>
</dbReference>
<keyword evidence="3" id="KW-1185">Reference proteome</keyword>
<protein>
    <recommendedName>
        <fullName evidence="4">Voltage-dependent anion channel</fullName>
    </recommendedName>
</protein>
<feature type="transmembrane region" description="Helical" evidence="1">
    <location>
        <begin position="15"/>
        <end position="38"/>
    </location>
</feature>
<evidence type="ECO:0000313" key="3">
    <source>
        <dbReference type="Proteomes" id="UP000199412"/>
    </source>
</evidence>
<feature type="transmembrane region" description="Helical" evidence="1">
    <location>
        <begin position="363"/>
        <end position="383"/>
    </location>
</feature>
<feature type="transmembrane region" description="Helical" evidence="1">
    <location>
        <begin position="116"/>
        <end position="137"/>
    </location>
</feature>
<dbReference type="AlphaFoldDB" id="A0A1G7FHM5"/>
<organism evidence="2 3">
    <name type="scientific">Rhodospira trueperi</name>
    <dbReference type="NCBI Taxonomy" id="69960"/>
    <lineage>
        <taxon>Bacteria</taxon>
        <taxon>Pseudomonadati</taxon>
        <taxon>Pseudomonadota</taxon>
        <taxon>Alphaproteobacteria</taxon>
        <taxon>Rhodospirillales</taxon>
        <taxon>Rhodospirillaceae</taxon>
        <taxon>Rhodospira</taxon>
    </lineage>
</organism>
<dbReference type="Proteomes" id="UP000199412">
    <property type="component" value="Unassembled WGS sequence"/>
</dbReference>
<keyword evidence="1" id="KW-1133">Transmembrane helix</keyword>
<feature type="transmembrane region" description="Helical" evidence="1">
    <location>
        <begin position="183"/>
        <end position="204"/>
    </location>
</feature>
<gene>
    <name evidence="2" type="ORF">SAMN05421720_11173</name>
</gene>
<feature type="transmembrane region" description="Helical" evidence="1">
    <location>
        <begin position="58"/>
        <end position="77"/>
    </location>
</feature>